<evidence type="ECO:0000313" key="8">
    <source>
        <dbReference type="Proteomes" id="UP000017396"/>
    </source>
</evidence>
<dbReference type="InterPro" id="IPR006143">
    <property type="entry name" value="RND_pump_MFP"/>
</dbReference>
<dbReference type="eggNOG" id="COG0845">
    <property type="taxonomic scope" value="Bacteria"/>
</dbReference>
<evidence type="ECO:0000259" key="5">
    <source>
        <dbReference type="Pfam" id="PF25954"/>
    </source>
</evidence>
<name>U5QNY4_GLOK1</name>
<keyword evidence="2" id="KW-0813">Transport</keyword>
<protein>
    <submittedName>
        <fullName evidence="7">RND family efflux transporter MFP subunit</fullName>
    </submittedName>
</protein>
<dbReference type="KEGG" id="glj:GKIL_4405"/>
<keyword evidence="4" id="KW-1133">Transmembrane helix</keyword>
<feature type="domain" description="YknX-like C-terminal permuted SH3-like" evidence="6">
    <location>
        <begin position="363"/>
        <end position="430"/>
    </location>
</feature>
<gene>
    <name evidence="7" type="primary">macA</name>
    <name evidence="7" type="ORF">GKIL_4405</name>
</gene>
<dbReference type="STRING" id="1183438.GKIL_4405"/>
<feature type="region of interest" description="Disordered" evidence="3">
    <location>
        <begin position="1"/>
        <end position="35"/>
    </location>
</feature>
<evidence type="ECO:0000256" key="4">
    <source>
        <dbReference type="SAM" id="Phobius"/>
    </source>
</evidence>
<dbReference type="Gene3D" id="1.10.287.470">
    <property type="entry name" value="Helix hairpin bin"/>
    <property type="match status" value="1"/>
</dbReference>
<dbReference type="InterPro" id="IPR058637">
    <property type="entry name" value="YknX-like_C"/>
</dbReference>
<accession>U5QNY4</accession>
<dbReference type="Gene3D" id="2.40.30.170">
    <property type="match status" value="1"/>
</dbReference>
<evidence type="ECO:0000259" key="6">
    <source>
        <dbReference type="Pfam" id="PF25989"/>
    </source>
</evidence>
<dbReference type="GO" id="GO:0015562">
    <property type="term" value="F:efflux transmembrane transporter activity"/>
    <property type="evidence" value="ECO:0007669"/>
    <property type="project" value="TreeGrafter"/>
</dbReference>
<dbReference type="OrthoDB" id="264111at2"/>
<dbReference type="Pfam" id="PF25989">
    <property type="entry name" value="YknX_C"/>
    <property type="match status" value="1"/>
</dbReference>
<dbReference type="Pfam" id="PF25954">
    <property type="entry name" value="Beta-barrel_RND_2"/>
    <property type="match status" value="1"/>
</dbReference>
<dbReference type="Proteomes" id="UP000017396">
    <property type="component" value="Chromosome"/>
</dbReference>
<dbReference type="EMBL" id="CP003587">
    <property type="protein sequence ID" value="AGY60651.1"/>
    <property type="molecule type" value="Genomic_DNA"/>
</dbReference>
<proteinExistence type="inferred from homology"/>
<dbReference type="InterPro" id="IPR058792">
    <property type="entry name" value="Beta-barrel_RND_2"/>
</dbReference>
<evidence type="ECO:0000256" key="2">
    <source>
        <dbReference type="ARBA" id="ARBA00022448"/>
    </source>
</evidence>
<organism evidence="7 8">
    <name type="scientific">Gloeobacter kilaueensis (strain ATCC BAA-2537 / CCAP 1431/1 / ULC 316 / JS1)</name>
    <dbReference type="NCBI Taxonomy" id="1183438"/>
    <lineage>
        <taxon>Bacteria</taxon>
        <taxon>Bacillati</taxon>
        <taxon>Cyanobacteriota</taxon>
        <taxon>Cyanophyceae</taxon>
        <taxon>Gloeobacterales</taxon>
        <taxon>Gloeobacteraceae</taxon>
        <taxon>Gloeobacter</taxon>
    </lineage>
</organism>
<dbReference type="HOGENOM" id="CLU_018816_1_3_3"/>
<dbReference type="FunFam" id="2.40.420.20:FF:000006">
    <property type="entry name" value="RND family efflux transporter MFP subunit"/>
    <property type="match status" value="1"/>
</dbReference>
<dbReference type="RefSeq" id="WP_023176034.1">
    <property type="nucleotide sequence ID" value="NC_022600.1"/>
</dbReference>
<dbReference type="SUPFAM" id="SSF111369">
    <property type="entry name" value="HlyD-like secretion proteins"/>
    <property type="match status" value="1"/>
</dbReference>
<dbReference type="AlphaFoldDB" id="U5QNY4"/>
<dbReference type="Gene3D" id="2.40.50.100">
    <property type="match status" value="1"/>
</dbReference>
<feature type="transmembrane region" description="Helical" evidence="4">
    <location>
        <begin position="43"/>
        <end position="61"/>
    </location>
</feature>
<dbReference type="GO" id="GO:1990281">
    <property type="term" value="C:efflux pump complex"/>
    <property type="evidence" value="ECO:0007669"/>
    <property type="project" value="TreeGrafter"/>
</dbReference>
<dbReference type="PANTHER" id="PTHR30469:SF15">
    <property type="entry name" value="HLYD FAMILY OF SECRETION PROTEINS"/>
    <property type="match status" value="1"/>
</dbReference>
<dbReference type="NCBIfam" id="TIGR01730">
    <property type="entry name" value="RND_mfp"/>
    <property type="match status" value="1"/>
</dbReference>
<reference evidence="7 8" key="1">
    <citation type="journal article" date="2013" name="PLoS ONE">
        <title>Cultivation and Complete Genome Sequencing of Gloeobacter kilaueensis sp. nov., from a Lava Cave in Kilauea Caldera, Hawai'i.</title>
        <authorList>
            <person name="Saw J.H."/>
            <person name="Schatz M."/>
            <person name="Brown M.V."/>
            <person name="Kunkel D.D."/>
            <person name="Foster J.S."/>
            <person name="Shick H."/>
            <person name="Christensen S."/>
            <person name="Hou S."/>
            <person name="Wan X."/>
            <person name="Donachie S.P."/>
        </authorList>
    </citation>
    <scope>NUCLEOTIDE SEQUENCE [LARGE SCALE GENOMIC DNA]</scope>
    <source>
        <strain evidence="8">JS</strain>
    </source>
</reference>
<keyword evidence="4" id="KW-0812">Transmembrane</keyword>
<feature type="domain" description="CusB-like beta-barrel" evidence="5">
    <location>
        <begin position="286"/>
        <end position="356"/>
    </location>
</feature>
<evidence type="ECO:0000256" key="3">
    <source>
        <dbReference type="SAM" id="MobiDB-lite"/>
    </source>
</evidence>
<comment type="similarity">
    <text evidence="1">Belongs to the membrane fusion protein (MFP) (TC 8.A.1) family.</text>
</comment>
<dbReference type="Gene3D" id="2.40.420.20">
    <property type="match status" value="1"/>
</dbReference>
<dbReference type="PANTHER" id="PTHR30469">
    <property type="entry name" value="MULTIDRUG RESISTANCE PROTEIN MDTA"/>
    <property type="match status" value="1"/>
</dbReference>
<evidence type="ECO:0000313" key="7">
    <source>
        <dbReference type="EMBL" id="AGY60651.1"/>
    </source>
</evidence>
<evidence type="ECO:0000256" key="1">
    <source>
        <dbReference type="ARBA" id="ARBA00009477"/>
    </source>
</evidence>
<keyword evidence="4" id="KW-0472">Membrane</keyword>
<keyword evidence="8" id="KW-1185">Reference proteome</keyword>
<sequence>MNNPELSSAEDKSVRTVDPAGHAEPSLPMPEYTRQKATPNRQWLALAISLLVIGGGAWALHARTTAPPTKPATPVASKPQPVVTVTTARARYVPLDRTLEVTGSISAWDPLSIGAEASGLRIDQVLVEEGDRVRRGQTLVVLNDQILRAQLAQAEARHATDNATTAQRRAALIKAEATAREAQANLERYQSLGKQGAISAQEVLARQTTAQSTQADLDTARLAVNAAQATAQESTGQIAQIRAQLAQTRILAPDDGLIARRDARLGQIVSSGTALFMLVRDNRLELRAQVPEVDLPKVAPRQTVLVTSDADSRIAVSGRVRQITPQVDERTRLGTVRIDVPSVSGLRPGMFVRGRVELGSYQALVVPAQAVLTSDDSAQVFVLDGEQADSRTVVTGARSGDNIEVKSGLKPGERVIVAGAGYLKDGDYVRLPKSEQVAGNRP</sequence>